<dbReference type="RefSeq" id="WP_146688383.1">
    <property type="nucleotide sequence ID" value="NZ_LT629750.1"/>
</dbReference>
<evidence type="ECO:0000256" key="1">
    <source>
        <dbReference type="ARBA" id="ARBA00022801"/>
    </source>
</evidence>
<gene>
    <name evidence="3" type="ORF">SAMN05444158_3825</name>
</gene>
<accession>A0A1H1WES3</accession>
<dbReference type="PANTHER" id="PTHR43540">
    <property type="entry name" value="PEROXYUREIDOACRYLATE/UREIDOACRYLATE AMIDOHYDROLASE-RELATED"/>
    <property type="match status" value="1"/>
</dbReference>
<dbReference type="InterPro" id="IPR036380">
    <property type="entry name" value="Isochorismatase-like_sf"/>
</dbReference>
<dbReference type="GO" id="GO:0016787">
    <property type="term" value="F:hydrolase activity"/>
    <property type="evidence" value="ECO:0007669"/>
    <property type="project" value="UniProtKB-KW"/>
</dbReference>
<dbReference type="CDD" id="cd00431">
    <property type="entry name" value="cysteine_hydrolases"/>
    <property type="match status" value="1"/>
</dbReference>
<evidence type="ECO:0000313" key="3">
    <source>
        <dbReference type="EMBL" id="SDS95757.1"/>
    </source>
</evidence>
<organism evidence="3 4">
    <name type="scientific">Bradyrhizobium canariense</name>
    <dbReference type="NCBI Taxonomy" id="255045"/>
    <lineage>
        <taxon>Bacteria</taxon>
        <taxon>Pseudomonadati</taxon>
        <taxon>Pseudomonadota</taxon>
        <taxon>Alphaproteobacteria</taxon>
        <taxon>Hyphomicrobiales</taxon>
        <taxon>Nitrobacteraceae</taxon>
        <taxon>Bradyrhizobium</taxon>
    </lineage>
</organism>
<dbReference type="InterPro" id="IPR050272">
    <property type="entry name" value="Isochorismatase-like_hydrls"/>
</dbReference>
<dbReference type="EMBL" id="LT629750">
    <property type="protein sequence ID" value="SDS95757.1"/>
    <property type="molecule type" value="Genomic_DNA"/>
</dbReference>
<dbReference type="Pfam" id="PF00857">
    <property type="entry name" value="Isochorismatase"/>
    <property type="match status" value="1"/>
</dbReference>
<feature type="domain" description="Isochorismatase-like" evidence="2">
    <location>
        <begin position="10"/>
        <end position="177"/>
    </location>
</feature>
<dbReference type="Proteomes" id="UP000243904">
    <property type="component" value="Chromosome I"/>
</dbReference>
<protein>
    <submittedName>
        <fullName evidence="3">Nicotinamidase-related amidase</fullName>
    </submittedName>
</protein>
<keyword evidence="4" id="KW-1185">Reference proteome</keyword>
<sequence>MTISMLDANTALLVIDLQKGIVGLPTVHPMADIVQKAVGLTATFRKHDLPVVLINVDGGPPGRTEQSLSTRAFPPGWADLIPELNQQPSDHLVTKRTRGAFTHTDLDKYLRQRNITQVVIAGVATGSGVESTARHAHELGFNVALAIDAMTDMDADIHHNSVARIFPKLGETGTTQQIIDLLDAPSRSEKGNA</sequence>
<proteinExistence type="predicted"/>
<dbReference type="AlphaFoldDB" id="A0A1H1WES3"/>
<evidence type="ECO:0000259" key="2">
    <source>
        <dbReference type="Pfam" id="PF00857"/>
    </source>
</evidence>
<keyword evidence="1" id="KW-0378">Hydrolase</keyword>
<name>A0A1H1WES3_9BRAD</name>
<dbReference type="PANTHER" id="PTHR43540:SF7">
    <property type="entry name" value="ISOCHORISMATASE FAMILY PROTEIN YECD"/>
    <property type="match status" value="1"/>
</dbReference>
<dbReference type="SUPFAM" id="SSF52499">
    <property type="entry name" value="Isochorismatase-like hydrolases"/>
    <property type="match status" value="1"/>
</dbReference>
<dbReference type="Gene3D" id="3.40.50.850">
    <property type="entry name" value="Isochorismatase-like"/>
    <property type="match status" value="1"/>
</dbReference>
<evidence type="ECO:0000313" key="4">
    <source>
        <dbReference type="Proteomes" id="UP000243904"/>
    </source>
</evidence>
<reference evidence="4" key="1">
    <citation type="submission" date="2016-10" db="EMBL/GenBank/DDBJ databases">
        <authorList>
            <person name="Varghese N."/>
            <person name="Submissions S."/>
        </authorList>
    </citation>
    <scope>NUCLEOTIDE SEQUENCE [LARGE SCALE GENOMIC DNA]</scope>
    <source>
        <strain evidence="4">GAS369</strain>
    </source>
</reference>
<dbReference type="InterPro" id="IPR000868">
    <property type="entry name" value="Isochorismatase-like_dom"/>
</dbReference>